<reference evidence="1 2" key="1">
    <citation type="submission" date="2019-02" db="EMBL/GenBank/DDBJ databases">
        <title>Genome sequencing of the rare red list fungi Antrodiella citrinella (Flaviporus citrinellus).</title>
        <authorList>
            <person name="Buettner E."/>
            <person name="Kellner H."/>
        </authorList>
    </citation>
    <scope>NUCLEOTIDE SEQUENCE [LARGE SCALE GENOMIC DNA]</scope>
    <source>
        <strain evidence="1 2">DSM 108506</strain>
    </source>
</reference>
<sequence>MESLSGRDKTVERLIYRLTIKKAVKDGEFLVARSPRNSSEVYGMAAWLAPGVDWNFQYLLFRYRR</sequence>
<evidence type="ECO:0000313" key="2">
    <source>
        <dbReference type="Proteomes" id="UP000308730"/>
    </source>
</evidence>
<dbReference type="AlphaFoldDB" id="A0A4S4MW36"/>
<accession>A0A4S4MW36</accession>
<comment type="caution">
    <text evidence="1">The sequence shown here is derived from an EMBL/GenBank/DDBJ whole genome shotgun (WGS) entry which is preliminary data.</text>
</comment>
<dbReference type="OrthoDB" id="61113at2759"/>
<protein>
    <submittedName>
        <fullName evidence="1">Uncharacterized protein</fullName>
    </submittedName>
</protein>
<proteinExistence type="predicted"/>
<evidence type="ECO:0000313" key="1">
    <source>
        <dbReference type="EMBL" id="THH29807.1"/>
    </source>
</evidence>
<organism evidence="1 2">
    <name type="scientific">Antrodiella citrinella</name>
    <dbReference type="NCBI Taxonomy" id="2447956"/>
    <lineage>
        <taxon>Eukaryota</taxon>
        <taxon>Fungi</taxon>
        <taxon>Dikarya</taxon>
        <taxon>Basidiomycota</taxon>
        <taxon>Agaricomycotina</taxon>
        <taxon>Agaricomycetes</taxon>
        <taxon>Polyporales</taxon>
        <taxon>Steccherinaceae</taxon>
        <taxon>Antrodiella</taxon>
    </lineage>
</organism>
<gene>
    <name evidence="1" type="ORF">EUX98_g4365</name>
</gene>
<keyword evidence="2" id="KW-1185">Reference proteome</keyword>
<name>A0A4S4MW36_9APHY</name>
<dbReference type="Proteomes" id="UP000308730">
    <property type="component" value="Unassembled WGS sequence"/>
</dbReference>
<dbReference type="EMBL" id="SGPM01000106">
    <property type="protein sequence ID" value="THH29807.1"/>
    <property type="molecule type" value="Genomic_DNA"/>
</dbReference>